<comment type="caution">
    <text evidence="1">The sequence shown here is derived from an EMBL/GenBank/DDBJ whole genome shotgun (WGS) entry which is preliminary data.</text>
</comment>
<keyword evidence="2" id="KW-1185">Reference proteome</keyword>
<feature type="non-terminal residue" evidence="1">
    <location>
        <position position="1"/>
    </location>
</feature>
<evidence type="ECO:0000313" key="1">
    <source>
        <dbReference type="EMBL" id="CAG8621304.1"/>
    </source>
</evidence>
<sequence>FGNARRTIVNTYLLEAIDHTCNSKIYDIENKLAIYPEYYIGLQNVENNLTLKGSIDYISAGKGELDNCMALLTRQSTPSNRVFCGTVTKKDELFAQSANILIGQMKALHIREKYDLKVPMFFYSIYVI</sequence>
<accession>A0ABN7UMH3</accession>
<protein>
    <submittedName>
        <fullName evidence="1">37153_t:CDS:1</fullName>
    </submittedName>
</protein>
<proteinExistence type="predicted"/>
<name>A0ABN7UMH3_GIGMA</name>
<reference evidence="1 2" key="1">
    <citation type="submission" date="2021-06" db="EMBL/GenBank/DDBJ databases">
        <authorList>
            <person name="Kallberg Y."/>
            <person name="Tangrot J."/>
            <person name="Rosling A."/>
        </authorList>
    </citation>
    <scope>NUCLEOTIDE SEQUENCE [LARGE SCALE GENOMIC DNA]</scope>
    <source>
        <strain evidence="1 2">120-4 pot B 10/14</strain>
    </source>
</reference>
<dbReference type="EMBL" id="CAJVQB010003910">
    <property type="protein sequence ID" value="CAG8621304.1"/>
    <property type="molecule type" value="Genomic_DNA"/>
</dbReference>
<organism evidence="1 2">
    <name type="scientific">Gigaspora margarita</name>
    <dbReference type="NCBI Taxonomy" id="4874"/>
    <lineage>
        <taxon>Eukaryota</taxon>
        <taxon>Fungi</taxon>
        <taxon>Fungi incertae sedis</taxon>
        <taxon>Mucoromycota</taxon>
        <taxon>Glomeromycotina</taxon>
        <taxon>Glomeromycetes</taxon>
        <taxon>Diversisporales</taxon>
        <taxon>Gigasporaceae</taxon>
        <taxon>Gigaspora</taxon>
    </lineage>
</organism>
<dbReference type="Proteomes" id="UP000789901">
    <property type="component" value="Unassembled WGS sequence"/>
</dbReference>
<gene>
    <name evidence="1" type="ORF">GMARGA_LOCUS7857</name>
</gene>
<evidence type="ECO:0000313" key="2">
    <source>
        <dbReference type="Proteomes" id="UP000789901"/>
    </source>
</evidence>